<keyword evidence="6 10" id="KW-0472">Membrane</keyword>
<evidence type="ECO:0000256" key="1">
    <source>
        <dbReference type="ARBA" id="ARBA00004651"/>
    </source>
</evidence>
<dbReference type="Pfam" id="PF00001">
    <property type="entry name" value="7tm_1"/>
    <property type="match status" value="1"/>
</dbReference>
<dbReference type="PRINTS" id="PR01157">
    <property type="entry name" value="P2YPURNOCPTR"/>
</dbReference>
<comment type="subcellular location">
    <subcellularLocation>
        <location evidence="1">Cell membrane</location>
        <topology evidence="1">Multi-pass membrane protein</topology>
    </subcellularLocation>
</comment>
<sequence length="338" mass="38525">MAIAGTGSPLNYSNFTEKDSCNADRQVSQVVFSVLYSVLFIAGITMNSLAVWVFFQIPSKSNFIVYLKNTVVADLLMTLTFPFKIIIESSFRTPTLQFIVCQITSVSFYFTMYISIMFLGLISADRYQKAARPFGTSAKCRPRSAKICSVAVWLVMFLLSLPNMVLIKGSSMPKKQRKCSSLKTDMGLKWHEIVTFVCQVIFWCNLAIIVGSYLLISRELYKSYQRTRGSSSQANRQVNFNVFIVLGVFFVCFVPFHFARIPYTLSQTRGAFDCTTQIALYYTKESTLCLAAFNACLDPFIYFFLCRSFRNTLFEKLNIHVQRLRQRGEMSTSNEIAL</sequence>
<dbReference type="PANTHER" id="PTHR24233">
    <property type="entry name" value="P2Y PURINOCEPTOR-RELATED G-PROTEIN COUPLED RECEPTOR"/>
    <property type="match status" value="1"/>
</dbReference>
<evidence type="ECO:0000256" key="6">
    <source>
        <dbReference type="ARBA" id="ARBA00023136"/>
    </source>
</evidence>
<proteinExistence type="evidence at transcript level"/>
<evidence type="ECO:0000256" key="4">
    <source>
        <dbReference type="ARBA" id="ARBA00022989"/>
    </source>
</evidence>
<keyword evidence="3 10" id="KW-0812">Transmembrane</keyword>
<feature type="transmembrane region" description="Helical" evidence="10">
    <location>
        <begin position="107"/>
        <end position="124"/>
    </location>
</feature>
<dbReference type="GO" id="GO:0007596">
    <property type="term" value="P:blood coagulation"/>
    <property type="evidence" value="ECO:0007669"/>
    <property type="project" value="InterPro"/>
</dbReference>
<evidence type="ECO:0000256" key="3">
    <source>
        <dbReference type="ARBA" id="ARBA00022692"/>
    </source>
</evidence>
<evidence type="ECO:0000256" key="8">
    <source>
        <dbReference type="ARBA" id="ARBA00023180"/>
    </source>
</evidence>
<evidence type="ECO:0000256" key="7">
    <source>
        <dbReference type="ARBA" id="ARBA00023170"/>
    </source>
</evidence>
<evidence type="ECO:0000313" key="12">
    <source>
        <dbReference type="EMBL" id="AFP05076.1"/>
    </source>
</evidence>
<feature type="transmembrane region" description="Helical" evidence="10">
    <location>
        <begin position="34"/>
        <end position="55"/>
    </location>
</feature>
<dbReference type="GO" id="GO:0045028">
    <property type="term" value="F:G protein-coupled purinergic nucleotide receptor activity"/>
    <property type="evidence" value="ECO:0007669"/>
    <property type="project" value="InterPro"/>
</dbReference>
<keyword evidence="9" id="KW-0807">Transducer</keyword>
<dbReference type="EMBL" id="JW872558">
    <property type="protein sequence ID" value="AFP05076.1"/>
    <property type="molecule type" value="mRNA"/>
</dbReference>
<feature type="transmembrane region" description="Helical" evidence="10">
    <location>
        <begin position="145"/>
        <end position="167"/>
    </location>
</feature>
<dbReference type="InterPro" id="IPR000276">
    <property type="entry name" value="GPCR_Rhodpsn"/>
</dbReference>
<dbReference type="SUPFAM" id="SSF81321">
    <property type="entry name" value="Family A G protein-coupled receptor-like"/>
    <property type="match status" value="1"/>
</dbReference>
<reference evidence="12" key="1">
    <citation type="journal article" date="2014" name="Nature">
        <title>Elephant shark genome provides unique insights into gnathostome evolution.</title>
        <authorList>
            <consortium name="International Elephant Shark Genome Sequencing Consortium"/>
            <person name="Venkatesh B."/>
            <person name="Lee A.P."/>
            <person name="Ravi V."/>
            <person name="Maurya A.K."/>
            <person name="Lian M.M."/>
            <person name="Swann J.B."/>
            <person name="Ohta Y."/>
            <person name="Flajnik M.F."/>
            <person name="Sutoh Y."/>
            <person name="Kasahara M."/>
            <person name="Hoon S."/>
            <person name="Gangu V."/>
            <person name="Roy S.W."/>
            <person name="Irimia M."/>
            <person name="Korzh V."/>
            <person name="Kondrychyn I."/>
            <person name="Lim Z.W."/>
            <person name="Tay B.H."/>
            <person name="Tohari S."/>
            <person name="Kong K.W."/>
            <person name="Ho S."/>
            <person name="Lorente-Galdos B."/>
            <person name="Quilez J."/>
            <person name="Marques-Bonet T."/>
            <person name="Raney B.J."/>
            <person name="Ingham P.W."/>
            <person name="Tay A."/>
            <person name="Hillier L.W."/>
            <person name="Minx P."/>
            <person name="Boehm T."/>
            <person name="Wilson R.K."/>
            <person name="Brenner S."/>
            <person name="Warren W.C."/>
        </authorList>
    </citation>
    <scope>NUCLEOTIDE SEQUENCE</scope>
    <source>
        <tissue evidence="12">Brain</tissue>
    </source>
</reference>
<feature type="transmembrane region" description="Helical" evidence="10">
    <location>
        <begin position="238"/>
        <end position="258"/>
    </location>
</feature>
<dbReference type="Gene3D" id="1.20.1070.10">
    <property type="entry name" value="Rhodopsin 7-helix transmembrane proteins"/>
    <property type="match status" value="1"/>
</dbReference>
<name>V9L1D3_CALMI</name>
<dbReference type="AlphaFoldDB" id="V9L1D3"/>
<feature type="transmembrane region" description="Helical" evidence="10">
    <location>
        <begin position="193"/>
        <end position="217"/>
    </location>
</feature>
<keyword evidence="8" id="KW-0325">Glycoprotein</keyword>
<dbReference type="InterPro" id="IPR017452">
    <property type="entry name" value="GPCR_Rhodpsn_7TM"/>
</dbReference>
<protein>
    <submittedName>
        <fullName evidence="12">p2Y purinoceptor 12-like protein</fullName>
    </submittedName>
</protein>
<organism evidence="12">
    <name type="scientific">Callorhinchus milii</name>
    <name type="common">Ghost shark</name>
    <dbReference type="NCBI Taxonomy" id="7868"/>
    <lineage>
        <taxon>Eukaryota</taxon>
        <taxon>Metazoa</taxon>
        <taxon>Chordata</taxon>
        <taxon>Craniata</taxon>
        <taxon>Vertebrata</taxon>
        <taxon>Chondrichthyes</taxon>
        <taxon>Holocephali</taxon>
        <taxon>Chimaeriformes</taxon>
        <taxon>Callorhinchidae</taxon>
        <taxon>Callorhinchus</taxon>
    </lineage>
</organism>
<dbReference type="InterPro" id="IPR005394">
    <property type="entry name" value="P2Y12_rcpt"/>
</dbReference>
<evidence type="ECO:0000256" key="10">
    <source>
        <dbReference type="SAM" id="Phobius"/>
    </source>
</evidence>
<feature type="transmembrane region" description="Helical" evidence="10">
    <location>
        <begin position="67"/>
        <end position="87"/>
    </location>
</feature>
<keyword evidence="2" id="KW-1003">Cell membrane</keyword>
<evidence type="ECO:0000256" key="2">
    <source>
        <dbReference type="ARBA" id="ARBA00022475"/>
    </source>
</evidence>
<evidence type="ECO:0000256" key="9">
    <source>
        <dbReference type="ARBA" id="ARBA00023224"/>
    </source>
</evidence>
<evidence type="ECO:0000259" key="11">
    <source>
        <dbReference type="PROSITE" id="PS50262"/>
    </source>
</evidence>
<keyword evidence="7" id="KW-0675">Receptor</keyword>
<dbReference type="GO" id="GO:0005886">
    <property type="term" value="C:plasma membrane"/>
    <property type="evidence" value="ECO:0007669"/>
    <property type="project" value="UniProtKB-SubCell"/>
</dbReference>
<keyword evidence="5" id="KW-0297">G-protein coupled receptor</keyword>
<dbReference type="PROSITE" id="PS50262">
    <property type="entry name" value="G_PROTEIN_RECEP_F1_2"/>
    <property type="match status" value="1"/>
</dbReference>
<feature type="domain" description="G-protein coupled receptors family 1 profile" evidence="11">
    <location>
        <begin position="46"/>
        <end position="302"/>
    </location>
</feature>
<evidence type="ECO:0000256" key="5">
    <source>
        <dbReference type="ARBA" id="ARBA00023040"/>
    </source>
</evidence>
<dbReference type="PANTHER" id="PTHR24233:SF0">
    <property type="entry name" value="P2Y PURINOCEPTOR 12"/>
    <property type="match status" value="1"/>
</dbReference>
<dbReference type="PRINTS" id="PR01569">
    <property type="entry name" value="P2Y12PRNCPTR"/>
</dbReference>
<dbReference type="FunFam" id="1.20.1070.10:FF:000049">
    <property type="entry name" value="G-protein coupled receptor 87"/>
    <property type="match status" value="1"/>
</dbReference>
<accession>V9L1D3</accession>
<keyword evidence="4 10" id="KW-1133">Transmembrane helix</keyword>
<dbReference type="PRINTS" id="PR00237">
    <property type="entry name" value="GPCRRHODOPSN"/>
</dbReference>